<dbReference type="RefSeq" id="WP_186910663.1">
    <property type="nucleotide sequence ID" value="NZ_JACOFV010000001.1"/>
</dbReference>
<dbReference type="Proteomes" id="UP000634011">
    <property type="component" value="Unassembled WGS sequence"/>
</dbReference>
<reference evidence="2" key="1">
    <citation type="submission" date="2020-08" db="EMBL/GenBank/DDBJ databases">
        <title>Novel species isolated from subtropical streams in China.</title>
        <authorList>
            <person name="Lu H."/>
        </authorList>
    </citation>
    <scope>NUCLEOTIDE SEQUENCE</scope>
    <source>
        <strain evidence="2">KACC 12607</strain>
    </source>
</reference>
<dbReference type="PANTHER" id="PTHR13355">
    <property type="entry name" value="GLUCOSAMINE 6-PHOSPHATE N-ACETYLTRANSFERASE"/>
    <property type="match status" value="1"/>
</dbReference>
<accession>A0A923HJB1</accession>
<evidence type="ECO:0000313" key="2">
    <source>
        <dbReference type="EMBL" id="MBC3860736.1"/>
    </source>
</evidence>
<dbReference type="CDD" id="cd04301">
    <property type="entry name" value="NAT_SF"/>
    <property type="match status" value="1"/>
</dbReference>
<keyword evidence="3" id="KW-1185">Reference proteome</keyword>
<evidence type="ECO:0000259" key="1">
    <source>
        <dbReference type="PROSITE" id="PS51186"/>
    </source>
</evidence>
<feature type="domain" description="N-acetyltransferase" evidence="1">
    <location>
        <begin position="8"/>
        <end position="146"/>
    </location>
</feature>
<dbReference type="InterPro" id="IPR039143">
    <property type="entry name" value="GNPNAT1-like"/>
</dbReference>
<dbReference type="PROSITE" id="PS51186">
    <property type="entry name" value="GNAT"/>
    <property type="match status" value="1"/>
</dbReference>
<sequence length="146" mass="16087">MTTLNSGVNIVLGDWSTLQKDAQAVRYAVFVVEQKIPAELEWDVMDAQCLHAVAYDAQQQSIGTGRLLPDGHIGRMAVLGSARNLGVGADILRLLMRQAKLRGDTAVRLNAQQTAEKFYAREGFVRDGEIFMEAGIAHICMAHQFK</sequence>
<dbReference type="EMBL" id="JACOFV010000001">
    <property type="protein sequence ID" value="MBC3860736.1"/>
    <property type="molecule type" value="Genomic_DNA"/>
</dbReference>
<gene>
    <name evidence="2" type="ORF">H8K32_01390</name>
</gene>
<comment type="caution">
    <text evidence="2">The sequence shown here is derived from an EMBL/GenBank/DDBJ whole genome shotgun (WGS) entry which is preliminary data.</text>
</comment>
<name>A0A923HJB1_9BURK</name>
<dbReference type="Pfam" id="PF13673">
    <property type="entry name" value="Acetyltransf_10"/>
    <property type="match status" value="1"/>
</dbReference>
<dbReference type="InterPro" id="IPR000182">
    <property type="entry name" value="GNAT_dom"/>
</dbReference>
<dbReference type="InterPro" id="IPR016181">
    <property type="entry name" value="Acyl_CoA_acyltransferase"/>
</dbReference>
<organism evidence="2 3">
    <name type="scientific">Undibacterium jejuense</name>
    <dbReference type="NCBI Taxonomy" id="1344949"/>
    <lineage>
        <taxon>Bacteria</taxon>
        <taxon>Pseudomonadati</taxon>
        <taxon>Pseudomonadota</taxon>
        <taxon>Betaproteobacteria</taxon>
        <taxon>Burkholderiales</taxon>
        <taxon>Oxalobacteraceae</taxon>
        <taxon>Undibacterium</taxon>
    </lineage>
</organism>
<evidence type="ECO:0000313" key="3">
    <source>
        <dbReference type="Proteomes" id="UP000634011"/>
    </source>
</evidence>
<dbReference type="GO" id="GO:0004343">
    <property type="term" value="F:glucosamine 6-phosphate N-acetyltransferase activity"/>
    <property type="evidence" value="ECO:0007669"/>
    <property type="project" value="TreeGrafter"/>
</dbReference>
<dbReference type="Gene3D" id="3.40.630.30">
    <property type="match status" value="1"/>
</dbReference>
<dbReference type="SUPFAM" id="SSF55729">
    <property type="entry name" value="Acyl-CoA N-acyltransferases (Nat)"/>
    <property type="match status" value="1"/>
</dbReference>
<dbReference type="AlphaFoldDB" id="A0A923HJB1"/>
<proteinExistence type="predicted"/>
<protein>
    <submittedName>
        <fullName evidence="2">GNAT family N-acetyltransferase</fullName>
    </submittedName>
</protein>
<dbReference type="PANTHER" id="PTHR13355:SF11">
    <property type="entry name" value="GLUCOSAMINE 6-PHOSPHATE N-ACETYLTRANSFERASE"/>
    <property type="match status" value="1"/>
</dbReference>